<gene>
    <name evidence="1" type="ORF">LCGC14_2064280</name>
</gene>
<feature type="non-terminal residue" evidence="1">
    <location>
        <position position="62"/>
    </location>
</feature>
<reference evidence="1" key="1">
    <citation type="journal article" date="2015" name="Nature">
        <title>Complex archaea that bridge the gap between prokaryotes and eukaryotes.</title>
        <authorList>
            <person name="Spang A."/>
            <person name="Saw J.H."/>
            <person name="Jorgensen S.L."/>
            <person name="Zaremba-Niedzwiedzka K."/>
            <person name="Martijn J."/>
            <person name="Lind A.E."/>
            <person name="van Eijk R."/>
            <person name="Schleper C."/>
            <person name="Guy L."/>
            <person name="Ettema T.J."/>
        </authorList>
    </citation>
    <scope>NUCLEOTIDE SEQUENCE</scope>
</reference>
<dbReference type="EMBL" id="LAZR01024631">
    <property type="protein sequence ID" value="KKL74496.1"/>
    <property type="molecule type" value="Genomic_DNA"/>
</dbReference>
<organism evidence="1">
    <name type="scientific">marine sediment metagenome</name>
    <dbReference type="NCBI Taxonomy" id="412755"/>
    <lineage>
        <taxon>unclassified sequences</taxon>
        <taxon>metagenomes</taxon>
        <taxon>ecological metagenomes</taxon>
    </lineage>
</organism>
<accession>A0A0F9F7M3</accession>
<name>A0A0F9F7M3_9ZZZZ</name>
<sequence>MVDISSKIIGGKTFFLLVSSIDETKARDIANYYRFSNKWRRLARVLKSGIRWYVWVNPNEVK</sequence>
<protein>
    <submittedName>
        <fullName evidence="1">Uncharacterized protein</fullName>
    </submittedName>
</protein>
<dbReference type="AlphaFoldDB" id="A0A0F9F7M3"/>
<comment type="caution">
    <text evidence="1">The sequence shown here is derived from an EMBL/GenBank/DDBJ whole genome shotgun (WGS) entry which is preliminary data.</text>
</comment>
<evidence type="ECO:0000313" key="1">
    <source>
        <dbReference type="EMBL" id="KKL74496.1"/>
    </source>
</evidence>
<proteinExistence type="predicted"/>